<evidence type="ECO:0000256" key="5">
    <source>
        <dbReference type="ARBA" id="ARBA00023136"/>
    </source>
</evidence>
<evidence type="ECO:0000313" key="7">
    <source>
        <dbReference type="EMBL" id="TPX44235.1"/>
    </source>
</evidence>
<name>A0A507CYL2_9FUNG</name>
<evidence type="ECO:0000256" key="3">
    <source>
        <dbReference type="ARBA" id="ARBA00022946"/>
    </source>
</evidence>
<evidence type="ECO:0008006" key="9">
    <source>
        <dbReference type="Google" id="ProtNLM"/>
    </source>
</evidence>
<reference evidence="7 8" key="1">
    <citation type="journal article" date="2019" name="Sci. Rep.">
        <title>Comparative genomics of chytrid fungi reveal insights into the obligate biotrophic and pathogenic lifestyle of Synchytrium endobioticum.</title>
        <authorList>
            <person name="van de Vossenberg B.T.L.H."/>
            <person name="Warris S."/>
            <person name="Nguyen H.D.T."/>
            <person name="van Gent-Pelzer M.P.E."/>
            <person name="Joly D.L."/>
            <person name="van de Geest H.C."/>
            <person name="Bonants P.J.M."/>
            <person name="Smith D.S."/>
            <person name="Levesque C.A."/>
            <person name="van der Lee T.A.J."/>
        </authorList>
    </citation>
    <scope>NUCLEOTIDE SEQUENCE [LARGE SCALE GENOMIC DNA]</scope>
    <source>
        <strain evidence="7 8">LEV6574</strain>
    </source>
</reference>
<dbReference type="Gene3D" id="1.10.600.10">
    <property type="entry name" value="Farnesyl Diphosphate Synthase"/>
    <property type="match status" value="1"/>
</dbReference>
<evidence type="ECO:0000256" key="6">
    <source>
        <dbReference type="ARBA" id="ARBA00038273"/>
    </source>
</evidence>
<proteinExistence type="inferred from homology"/>
<keyword evidence="2" id="KW-0999">Mitochondrion inner membrane</keyword>
<comment type="subcellular location">
    <subcellularLocation>
        <location evidence="1">Mitochondrion inner membrane</location>
    </subcellularLocation>
</comment>
<dbReference type="SUPFAM" id="SSF48576">
    <property type="entry name" value="Terpenoid synthases"/>
    <property type="match status" value="1"/>
</dbReference>
<dbReference type="InterPro" id="IPR008949">
    <property type="entry name" value="Isoprenoid_synthase_dom_sf"/>
</dbReference>
<dbReference type="OrthoDB" id="270318at2759"/>
<accession>A0A507CYL2</accession>
<sequence>MSSSRAHTLVQHCRDLVRRFDYESYLCCIFAPTARRPAFWAIRAFNIELAQIREHVQSVHLGHMRMQWWRDTISAVYQGKPTSHPVAALLSHCLDHMHLSQAWFNRIIDERDANLANPLYTRMHDVETYAEHTASCLLYLHLEALGLADVHADHVASHIGKALGITALLRGTPRHLAAREFHLPSQTAAKHGVAVEHVRRHGASEPFRNLVFEVATAAHGHIATARAHAKGVPASAAPALLLSIPCEAWLNRLQDARFDLFDPSLARKSWMLPWTIWKHTNCCETQDYVYEDRGCYCYLSRYIKCTSHTERR</sequence>
<keyword evidence="4" id="KW-0496">Mitochondrion</keyword>
<evidence type="ECO:0000256" key="1">
    <source>
        <dbReference type="ARBA" id="ARBA00004273"/>
    </source>
</evidence>
<keyword evidence="3" id="KW-0809">Transit peptide</keyword>
<evidence type="ECO:0000313" key="8">
    <source>
        <dbReference type="Proteomes" id="UP000320475"/>
    </source>
</evidence>
<dbReference type="Pfam" id="PF00494">
    <property type="entry name" value="SQS_PSY"/>
    <property type="match status" value="1"/>
</dbReference>
<dbReference type="GO" id="GO:0005743">
    <property type="term" value="C:mitochondrial inner membrane"/>
    <property type="evidence" value="ECO:0007669"/>
    <property type="project" value="UniProtKB-SubCell"/>
</dbReference>
<evidence type="ECO:0000256" key="4">
    <source>
        <dbReference type="ARBA" id="ARBA00023128"/>
    </source>
</evidence>
<dbReference type="PANTHER" id="PTHR21181:SF13">
    <property type="entry name" value="NADH DEHYDROGENASE (UBIQUINONE) COMPLEX I, ASSEMBLY FACTOR 6"/>
    <property type="match status" value="1"/>
</dbReference>
<evidence type="ECO:0000256" key="2">
    <source>
        <dbReference type="ARBA" id="ARBA00022792"/>
    </source>
</evidence>
<keyword evidence="5" id="KW-0472">Membrane</keyword>
<dbReference type="Proteomes" id="UP000320475">
    <property type="component" value="Unassembled WGS sequence"/>
</dbReference>
<comment type="similarity">
    <text evidence="6">Belongs to the NDUFAF6 family.</text>
</comment>
<protein>
    <recommendedName>
        <fullName evidence="9">Phytoene synthase</fullName>
    </recommendedName>
</protein>
<dbReference type="AlphaFoldDB" id="A0A507CYL2"/>
<organism evidence="7 8">
    <name type="scientific">Synchytrium endobioticum</name>
    <dbReference type="NCBI Taxonomy" id="286115"/>
    <lineage>
        <taxon>Eukaryota</taxon>
        <taxon>Fungi</taxon>
        <taxon>Fungi incertae sedis</taxon>
        <taxon>Chytridiomycota</taxon>
        <taxon>Chytridiomycota incertae sedis</taxon>
        <taxon>Chytridiomycetes</taxon>
        <taxon>Synchytriales</taxon>
        <taxon>Synchytriaceae</taxon>
        <taxon>Synchytrium</taxon>
    </lineage>
</organism>
<dbReference type="InterPro" id="IPR002060">
    <property type="entry name" value="Squ/phyt_synthse"/>
</dbReference>
<dbReference type="GO" id="GO:0032981">
    <property type="term" value="P:mitochondrial respiratory chain complex I assembly"/>
    <property type="evidence" value="ECO:0007669"/>
    <property type="project" value="TreeGrafter"/>
</dbReference>
<dbReference type="VEuPathDB" id="FungiDB:SeMB42_g02621"/>
<dbReference type="EMBL" id="QEAM01000191">
    <property type="protein sequence ID" value="TPX44235.1"/>
    <property type="molecule type" value="Genomic_DNA"/>
</dbReference>
<dbReference type="PANTHER" id="PTHR21181">
    <property type="match status" value="1"/>
</dbReference>
<comment type="caution">
    <text evidence="7">The sequence shown here is derived from an EMBL/GenBank/DDBJ whole genome shotgun (WGS) entry which is preliminary data.</text>
</comment>
<gene>
    <name evidence="7" type="ORF">SeLEV6574_g04613</name>
</gene>